<feature type="signal peptide" evidence="1">
    <location>
        <begin position="1"/>
        <end position="23"/>
    </location>
</feature>
<dbReference type="EMBL" id="CP022540">
    <property type="protein sequence ID" value="ASP21749.1"/>
    <property type="molecule type" value="Genomic_DNA"/>
</dbReference>
<accession>A0A222E6A6</accession>
<evidence type="ECO:0000256" key="1">
    <source>
        <dbReference type="SAM" id="SignalP"/>
    </source>
</evidence>
<evidence type="ECO:0000313" key="2">
    <source>
        <dbReference type="EMBL" id="ASP21749.1"/>
    </source>
</evidence>
<dbReference type="RefSeq" id="WP_094035619.1">
    <property type="nucleotide sequence ID" value="NZ_CP022540.1"/>
</dbReference>
<dbReference type="AlphaFoldDB" id="A0A222E6A6"/>
<keyword evidence="1" id="KW-0732">Signal</keyword>
<organism evidence="2 3">
    <name type="scientific">Antarctobacter heliothermus</name>
    <dbReference type="NCBI Taxonomy" id="74033"/>
    <lineage>
        <taxon>Bacteria</taxon>
        <taxon>Pseudomonadati</taxon>
        <taxon>Pseudomonadota</taxon>
        <taxon>Alphaproteobacteria</taxon>
        <taxon>Rhodobacterales</taxon>
        <taxon>Roseobacteraceae</taxon>
        <taxon>Antarctobacter</taxon>
    </lineage>
</organism>
<sequence length="169" mass="17954">MPRCLNFAVALCALAFAAGGGIAAQEPGSEAWNAKRAMLFSQVCMAAAPDFADIDDRAKAAGMARQNGVWVAEPEIVINLIEHDGFCDCIMSVSAPDQGAMIDKVFGQLMTDFGTEFTGVPDGFASVAPFQRDGVEVVSILEPRSYEDGKWLSARTAVFGNCPIREAGK</sequence>
<proteinExistence type="predicted"/>
<keyword evidence="3" id="KW-1185">Reference proteome</keyword>
<evidence type="ECO:0008006" key="4">
    <source>
        <dbReference type="Google" id="ProtNLM"/>
    </source>
</evidence>
<feature type="chain" id="PRO_5013053036" description="DUF4189 domain-containing protein" evidence="1">
    <location>
        <begin position="24"/>
        <end position="169"/>
    </location>
</feature>
<reference evidence="2 3" key="1">
    <citation type="submission" date="2017-07" db="EMBL/GenBank/DDBJ databases">
        <title>Genome Sequence of Antarctobacter heliothermus Strain SMS3 Isolated from a culture of the Diatom Skeletonema marinoi.</title>
        <authorList>
            <person name="Topel M."/>
            <person name="Pinder M.I.M."/>
            <person name="Johansson O.N."/>
            <person name="Kourtchenko O."/>
            <person name="Godhe A."/>
            <person name="Clarke A.K."/>
        </authorList>
    </citation>
    <scope>NUCLEOTIDE SEQUENCE [LARGE SCALE GENOMIC DNA]</scope>
    <source>
        <strain evidence="2 3">SMS3</strain>
    </source>
</reference>
<evidence type="ECO:0000313" key="3">
    <source>
        <dbReference type="Proteomes" id="UP000203589"/>
    </source>
</evidence>
<dbReference type="Proteomes" id="UP000203589">
    <property type="component" value="Chromosome"/>
</dbReference>
<dbReference type="OrthoDB" id="7859214at2"/>
<dbReference type="KEGG" id="aht:ANTHELSMS3_03097"/>
<protein>
    <recommendedName>
        <fullName evidence="4">DUF4189 domain-containing protein</fullName>
    </recommendedName>
</protein>
<name>A0A222E6A6_9RHOB</name>
<gene>
    <name evidence="2" type="ORF">ANTHELSMS3_03097</name>
</gene>